<keyword evidence="2" id="KW-1185">Reference proteome</keyword>
<reference evidence="1" key="1">
    <citation type="submission" date="2022-04" db="EMBL/GenBank/DDBJ databases">
        <title>Jade perch genome.</title>
        <authorList>
            <person name="Chao B."/>
        </authorList>
    </citation>
    <scope>NUCLEOTIDE SEQUENCE</scope>
    <source>
        <strain evidence="1">CB-2022</strain>
    </source>
</reference>
<dbReference type="Proteomes" id="UP000831701">
    <property type="component" value="Chromosome 16"/>
</dbReference>
<accession>A0ACB8VXS7</accession>
<proteinExistence type="predicted"/>
<evidence type="ECO:0000313" key="1">
    <source>
        <dbReference type="EMBL" id="KAI3360378.1"/>
    </source>
</evidence>
<sequence>MSSRWTTGLEPAMPMLTPCPGAPVLLTAADIARRKRPGTKSSVWGRKRGPTHNGDGPACREAQVIVSPEWGTQQEQDADLKPVLRWVESGQKPQWNEVAGCSPATKGLFEKFGALQGEGRSAPEGLERASYRGGEVADCGPQGTERDSVKSLSWSCWGRTLWSLKNSLSTPAGILLGSAQERC</sequence>
<evidence type="ECO:0000313" key="2">
    <source>
        <dbReference type="Proteomes" id="UP000831701"/>
    </source>
</evidence>
<organism evidence="1 2">
    <name type="scientific">Scortum barcoo</name>
    <name type="common">barcoo grunter</name>
    <dbReference type="NCBI Taxonomy" id="214431"/>
    <lineage>
        <taxon>Eukaryota</taxon>
        <taxon>Metazoa</taxon>
        <taxon>Chordata</taxon>
        <taxon>Craniata</taxon>
        <taxon>Vertebrata</taxon>
        <taxon>Euteleostomi</taxon>
        <taxon>Actinopterygii</taxon>
        <taxon>Neopterygii</taxon>
        <taxon>Teleostei</taxon>
        <taxon>Neoteleostei</taxon>
        <taxon>Acanthomorphata</taxon>
        <taxon>Eupercaria</taxon>
        <taxon>Centrarchiformes</taxon>
        <taxon>Terapontoidei</taxon>
        <taxon>Terapontidae</taxon>
        <taxon>Scortum</taxon>
    </lineage>
</organism>
<name>A0ACB8VXS7_9TELE</name>
<protein>
    <submittedName>
        <fullName evidence="1">Uncharacterized protein</fullName>
    </submittedName>
</protein>
<comment type="caution">
    <text evidence="1">The sequence shown here is derived from an EMBL/GenBank/DDBJ whole genome shotgun (WGS) entry which is preliminary data.</text>
</comment>
<dbReference type="EMBL" id="CM041546">
    <property type="protein sequence ID" value="KAI3360378.1"/>
    <property type="molecule type" value="Genomic_DNA"/>
</dbReference>
<gene>
    <name evidence="1" type="ORF">L3Q82_002246</name>
</gene>